<sequence length="695" mass="77728">MQLLNPSIIFSFLITAIILNQIPTSCADNVQQYKKCSSSFDCANFKNLSYPFWGPNRPQYCGHPSFELQCKDEFSSITIMSQSYRILEVIDSDHRLKVVRTDYWDNICPNNLKNTTIGSTFFDYGSDTQNLTIYYDCLYSPFPIPDSFSPQFNCSINGTQMVNYFMLESVLENGEDSVSLSETMGTCKSRVMIPILDSEAERVVTNSSVENLKDVIDNGFEVEWSANNSLCHECQSSGGHCGYDPSSKDFTCFCKDGSFPHSCRSGKNSNTGIIIGAVAGVAALVCILGACFLVWRRKKKAEKSRSIDVFMPPSSSGTGTLTSTTNSSQSIPSYPSSKSGRVPQQSFYFGVQVFTYEELEEATDNFHTTKEIGEGGFGTVYKGELKDGRVVAVKRHYESNFKRVEQFMNEVKILAHLRHKNLVTLFGCTSRSSRELLLVYEYIPNGTVADHLHGKRSSSAMITWPLRLNIAVETAEALAYLHKKDVIHRDVKSNNILLDEKFHVKVADFGLSRLFPTDVTHVSTAPQGTPGYVDPEYYQCYQLTDKSDVYSFGVLLVELISSLQAVDITRHRNDVNLANMAVNKIQSQELNELVDPELGYEKDDSVRRMTTAVAELAFRCLQQQKDMRPSMDEVLEILNAIKSDELETQDSKVLDVVVRTDELVLLKKGPYPTSPDSVADKWVSGSSTSTTTSYS</sequence>
<protein>
    <submittedName>
        <fullName evidence="1">Uncharacterized protein</fullName>
    </submittedName>
</protein>
<evidence type="ECO:0000313" key="2">
    <source>
        <dbReference type="Proteomes" id="UP001177021"/>
    </source>
</evidence>
<evidence type="ECO:0000313" key="1">
    <source>
        <dbReference type="EMBL" id="CAJ2651478.1"/>
    </source>
</evidence>
<reference evidence="1" key="1">
    <citation type="submission" date="2023-10" db="EMBL/GenBank/DDBJ databases">
        <authorList>
            <person name="Rodriguez Cubillos JULIANA M."/>
            <person name="De Vega J."/>
        </authorList>
    </citation>
    <scope>NUCLEOTIDE SEQUENCE</scope>
</reference>
<keyword evidence="2" id="KW-1185">Reference proteome</keyword>
<comment type="caution">
    <text evidence="1">The sequence shown here is derived from an EMBL/GenBank/DDBJ whole genome shotgun (WGS) entry which is preliminary data.</text>
</comment>
<proteinExistence type="predicted"/>
<accession>A0ACB0K5J3</accession>
<name>A0ACB0K5J3_TRIPR</name>
<dbReference type="EMBL" id="CASHSV030000141">
    <property type="protein sequence ID" value="CAJ2651478.1"/>
    <property type="molecule type" value="Genomic_DNA"/>
</dbReference>
<organism evidence="1 2">
    <name type="scientific">Trifolium pratense</name>
    <name type="common">Red clover</name>
    <dbReference type="NCBI Taxonomy" id="57577"/>
    <lineage>
        <taxon>Eukaryota</taxon>
        <taxon>Viridiplantae</taxon>
        <taxon>Streptophyta</taxon>
        <taxon>Embryophyta</taxon>
        <taxon>Tracheophyta</taxon>
        <taxon>Spermatophyta</taxon>
        <taxon>Magnoliopsida</taxon>
        <taxon>eudicotyledons</taxon>
        <taxon>Gunneridae</taxon>
        <taxon>Pentapetalae</taxon>
        <taxon>rosids</taxon>
        <taxon>fabids</taxon>
        <taxon>Fabales</taxon>
        <taxon>Fabaceae</taxon>
        <taxon>Papilionoideae</taxon>
        <taxon>50 kb inversion clade</taxon>
        <taxon>NPAAA clade</taxon>
        <taxon>Hologalegina</taxon>
        <taxon>IRL clade</taxon>
        <taxon>Trifolieae</taxon>
        <taxon>Trifolium</taxon>
    </lineage>
</organism>
<gene>
    <name evidence="1" type="ORF">MILVUS5_LOCUS19111</name>
</gene>
<dbReference type="Proteomes" id="UP001177021">
    <property type="component" value="Unassembled WGS sequence"/>
</dbReference>